<dbReference type="AlphaFoldDB" id="A0A6L5XZ26"/>
<dbReference type="Pfam" id="PF12822">
    <property type="entry name" value="ECF_trnsprt"/>
    <property type="match status" value="1"/>
</dbReference>
<feature type="transmembrane region" description="Helical" evidence="1">
    <location>
        <begin position="12"/>
        <end position="32"/>
    </location>
</feature>
<keyword evidence="1" id="KW-0472">Membrane</keyword>
<keyword evidence="1" id="KW-1133">Transmembrane helix</keyword>
<sequence length="202" mass="22079">MKKKNFEVTQMVQLAMLIAILVILTATQLGFINYGVVSITILHIPVIIGSILMGPFYGGLLGLTFGIISMTNATLRGATPVDMMFSPIVSGLPAQSFIMCIIPRVILGIVPSVFYSKFQKVIKKPYIRLALSAALSTMIHTILVLSCLYFMFFTDMNFTEVLKGIFLTVIGVNGLLEMLSAVIICSAVCIPLLTYTRSLKTN</sequence>
<feature type="transmembrane region" description="Helical" evidence="1">
    <location>
        <begin position="164"/>
        <end position="193"/>
    </location>
</feature>
<comment type="caution">
    <text evidence="2">The sequence shown here is derived from an EMBL/GenBank/DDBJ whole genome shotgun (WGS) entry which is preliminary data.</text>
</comment>
<dbReference type="RefSeq" id="WP_154519369.1">
    <property type="nucleotide sequence ID" value="NZ_VUMT01000011.1"/>
</dbReference>
<accession>A0A6L5XZ26</accession>
<evidence type="ECO:0000313" key="3">
    <source>
        <dbReference type="Proteomes" id="UP000482209"/>
    </source>
</evidence>
<dbReference type="Proteomes" id="UP000482209">
    <property type="component" value="Unassembled WGS sequence"/>
</dbReference>
<feature type="transmembrane region" description="Helical" evidence="1">
    <location>
        <begin position="88"/>
        <end position="114"/>
    </location>
</feature>
<protein>
    <submittedName>
        <fullName evidence="2">ECF transporter S component</fullName>
    </submittedName>
</protein>
<feature type="transmembrane region" description="Helical" evidence="1">
    <location>
        <begin position="126"/>
        <end position="152"/>
    </location>
</feature>
<evidence type="ECO:0000256" key="1">
    <source>
        <dbReference type="SAM" id="Phobius"/>
    </source>
</evidence>
<gene>
    <name evidence="2" type="ORF">FYJ58_08770</name>
</gene>
<proteinExistence type="predicted"/>
<keyword evidence="3" id="KW-1185">Reference proteome</keyword>
<keyword evidence="1" id="KW-0812">Transmembrane</keyword>
<name>A0A6L5XZ26_9FIRM</name>
<reference evidence="2 3" key="1">
    <citation type="submission" date="2019-08" db="EMBL/GenBank/DDBJ databases">
        <title>In-depth cultivation of the pig gut microbiome towards novel bacterial diversity and tailored functional studies.</title>
        <authorList>
            <person name="Wylensek D."/>
            <person name="Hitch T.C.A."/>
            <person name="Clavel T."/>
        </authorList>
    </citation>
    <scope>NUCLEOTIDE SEQUENCE [LARGE SCALE GENOMIC DNA]</scope>
    <source>
        <strain evidence="2 3">WCA-693-APC-MOT-I</strain>
    </source>
</reference>
<dbReference type="GO" id="GO:0022857">
    <property type="term" value="F:transmembrane transporter activity"/>
    <property type="evidence" value="ECO:0007669"/>
    <property type="project" value="InterPro"/>
</dbReference>
<dbReference type="Gene3D" id="1.10.1760.20">
    <property type="match status" value="1"/>
</dbReference>
<evidence type="ECO:0000313" key="2">
    <source>
        <dbReference type="EMBL" id="MSS63964.1"/>
    </source>
</evidence>
<feature type="transmembrane region" description="Helical" evidence="1">
    <location>
        <begin position="44"/>
        <end position="68"/>
    </location>
</feature>
<dbReference type="InterPro" id="IPR024529">
    <property type="entry name" value="ECF_trnsprt_substrate-spec"/>
</dbReference>
<dbReference type="EMBL" id="VUMT01000011">
    <property type="protein sequence ID" value="MSS63964.1"/>
    <property type="molecule type" value="Genomic_DNA"/>
</dbReference>
<organism evidence="2 3">
    <name type="scientific">Velocimicrobium porci</name>
    <dbReference type="NCBI Taxonomy" id="2606634"/>
    <lineage>
        <taxon>Bacteria</taxon>
        <taxon>Bacillati</taxon>
        <taxon>Bacillota</taxon>
        <taxon>Clostridia</taxon>
        <taxon>Lachnospirales</taxon>
        <taxon>Lachnospiraceae</taxon>
        <taxon>Velocimicrobium</taxon>
    </lineage>
</organism>